<dbReference type="EMBL" id="UINC01218617">
    <property type="protein sequence ID" value="SVE45721.1"/>
    <property type="molecule type" value="Genomic_DNA"/>
</dbReference>
<sequence>VMPIENQVTYPLDEAVDFVVVGSGSAGGILARELSTNGFSVVVLEQGPFREAKDFTHDEFDVWINEGITGGKPASNTQTFRDDESKVAEVLPDRNPAFYYEGVGGASVHFTANFWRLREIDLKERSALGSIEGTNFVDWPITYEELEPYYTKVDWEIGVSGAPGPFDSSRSKPFPMPPMPIKSSGVLLEKGAKAIGLNAQPAPLAILSQPHNGRPACINCGYCMGYGCEIGAKSS</sequence>
<evidence type="ECO:0000256" key="1">
    <source>
        <dbReference type="ARBA" id="ARBA00010790"/>
    </source>
</evidence>
<name>A0A383DMK0_9ZZZZ</name>
<evidence type="ECO:0000256" key="2">
    <source>
        <dbReference type="ARBA" id="ARBA00022630"/>
    </source>
</evidence>
<comment type="similarity">
    <text evidence="1">Belongs to the GMC oxidoreductase family.</text>
</comment>
<gene>
    <name evidence="5" type="ORF">METZ01_LOCUS498575</name>
</gene>
<evidence type="ECO:0008006" key="6">
    <source>
        <dbReference type="Google" id="ProtNLM"/>
    </source>
</evidence>
<feature type="non-terminal residue" evidence="5">
    <location>
        <position position="235"/>
    </location>
</feature>
<protein>
    <recommendedName>
        <fullName evidence="6">Glucose-methanol-choline oxidoreductase N-terminal domain-containing protein</fullName>
    </recommendedName>
</protein>
<feature type="non-terminal residue" evidence="5">
    <location>
        <position position="1"/>
    </location>
</feature>
<dbReference type="SUPFAM" id="SSF51905">
    <property type="entry name" value="FAD/NAD(P)-binding domain"/>
    <property type="match status" value="1"/>
</dbReference>
<accession>A0A383DMK0</accession>
<dbReference type="AlphaFoldDB" id="A0A383DMK0"/>
<keyword evidence="4" id="KW-0560">Oxidoreductase</keyword>
<proteinExistence type="inferred from homology"/>
<evidence type="ECO:0000256" key="3">
    <source>
        <dbReference type="ARBA" id="ARBA00022827"/>
    </source>
</evidence>
<keyword evidence="3" id="KW-0274">FAD</keyword>
<dbReference type="PANTHER" id="PTHR46056">
    <property type="entry name" value="LONG-CHAIN-ALCOHOL OXIDASE"/>
    <property type="match status" value="1"/>
</dbReference>
<evidence type="ECO:0000256" key="4">
    <source>
        <dbReference type="ARBA" id="ARBA00023002"/>
    </source>
</evidence>
<organism evidence="5">
    <name type="scientific">marine metagenome</name>
    <dbReference type="NCBI Taxonomy" id="408172"/>
    <lineage>
        <taxon>unclassified sequences</taxon>
        <taxon>metagenomes</taxon>
        <taxon>ecological metagenomes</taxon>
    </lineage>
</organism>
<reference evidence="5" key="1">
    <citation type="submission" date="2018-05" db="EMBL/GenBank/DDBJ databases">
        <authorList>
            <person name="Lanie J.A."/>
            <person name="Ng W.-L."/>
            <person name="Kazmierczak K.M."/>
            <person name="Andrzejewski T.M."/>
            <person name="Davidsen T.M."/>
            <person name="Wayne K.J."/>
            <person name="Tettelin H."/>
            <person name="Glass J.I."/>
            <person name="Rusch D."/>
            <person name="Podicherti R."/>
            <person name="Tsui H.-C.T."/>
            <person name="Winkler M.E."/>
        </authorList>
    </citation>
    <scope>NUCLEOTIDE SEQUENCE</scope>
</reference>
<dbReference type="InterPro" id="IPR036188">
    <property type="entry name" value="FAD/NAD-bd_sf"/>
</dbReference>
<dbReference type="GO" id="GO:0016491">
    <property type="term" value="F:oxidoreductase activity"/>
    <property type="evidence" value="ECO:0007669"/>
    <property type="project" value="UniProtKB-KW"/>
</dbReference>
<dbReference type="PANTHER" id="PTHR46056:SF12">
    <property type="entry name" value="LONG-CHAIN-ALCOHOL OXIDASE"/>
    <property type="match status" value="1"/>
</dbReference>
<dbReference type="Gene3D" id="3.50.50.60">
    <property type="entry name" value="FAD/NAD(P)-binding domain"/>
    <property type="match status" value="1"/>
</dbReference>
<keyword evidence="2" id="KW-0285">Flavoprotein</keyword>
<evidence type="ECO:0000313" key="5">
    <source>
        <dbReference type="EMBL" id="SVE45721.1"/>
    </source>
</evidence>